<evidence type="ECO:0000313" key="1">
    <source>
        <dbReference type="EMBL" id="MFC3932108.1"/>
    </source>
</evidence>
<dbReference type="Gene3D" id="3.40.50.720">
    <property type="entry name" value="NAD(P)-binding Rossmann-like Domain"/>
    <property type="match status" value="1"/>
</dbReference>
<comment type="caution">
    <text evidence="1">The sequence shown here is derived from an EMBL/GenBank/DDBJ whole genome shotgun (WGS) entry which is preliminary data.</text>
</comment>
<dbReference type="EMBL" id="JBHSAC010000044">
    <property type="protein sequence ID" value="MFC3932108.1"/>
    <property type="molecule type" value="Genomic_DNA"/>
</dbReference>
<dbReference type="InterPro" id="IPR036291">
    <property type="entry name" value="NAD(P)-bd_dom_sf"/>
</dbReference>
<dbReference type="SUPFAM" id="SSF51735">
    <property type="entry name" value="NAD(P)-binding Rossmann-fold domains"/>
    <property type="match status" value="1"/>
</dbReference>
<protein>
    <recommendedName>
        <fullName evidence="3">Short chain dehydrogenase</fullName>
    </recommendedName>
</protein>
<sequence>MPFEKSYTYIIGASFDIGYEAVKAFEKRDNHLILITRRKEAYGKTQTNNVADYPVLYLLVIPTDLSDSQNCYHLYEQLKCWFRALRNSCQSRVKRARADTSP</sequence>
<dbReference type="Proteomes" id="UP001595901">
    <property type="component" value="Unassembled WGS sequence"/>
</dbReference>
<reference evidence="2" key="1">
    <citation type="journal article" date="2019" name="Int. J. Syst. Evol. Microbiol.">
        <title>The Global Catalogue of Microorganisms (GCM) 10K type strain sequencing project: providing services to taxonomists for standard genome sequencing and annotation.</title>
        <authorList>
            <consortium name="The Broad Institute Genomics Platform"/>
            <consortium name="The Broad Institute Genome Sequencing Center for Infectious Disease"/>
            <person name="Wu L."/>
            <person name="Ma J."/>
        </authorList>
    </citation>
    <scope>NUCLEOTIDE SEQUENCE [LARGE SCALE GENOMIC DNA]</scope>
    <source>
        <strain evidence="2">CCUG 58728</strain>
    </source>
</reference>
<dbReference type="RefSeq" id="WP_380431230.1">
    <property type="nucleotide sequence ID" value="NZ_JBHSAC010000044.1"/>
</dbReference>
<evidence type="ECO:0008006" key="3">
    <source>
        <dbReference type="Google" id="ProtNLM"/>
    </source>
</evidence>
<keyword evidence="2" id="KW-1185">Reference proteome</keyword>
<gene>
    <name evidence="1" type="ORF">ACFOSE_04870</name>
</gene>
<organism evidence="1 2">
    <name type="scientific">Streptococcus dentapri</name>
    <dbReference type="NCBI Taxonomy" id="573564"/>
    <lineage>
        <taxon>Bacteria</taxon>
        <taxon>Bacillati</taxon>
        <taxon>Bacillota</taxon>
        <taxon>Bacilli</taxon>
        <taxon>Lactobacillales</taxon>
        <taxon>Streptococcaceae</taxon>
        <taxon>Streptococcus</taxon>
    </lineage>
</organism>
<accession>A0ABV8D145</accession>
<evidence type="ECO:0000313" key="2">
    <source>
        <dbReference type="Proteomes" id="UP001595901"/>
    </source>
</evidence>
<name>A0ABV8D145_9STRE</name>
<proteinExistence type="predicted"/>